<dbReference type="AlphaFoldDB" id="A0A4R9LVT8"/>
<gene>
    <name evidence="1" type="ORF">EHS15_18335</name>
</gene>
<organism evidence="1 2">
    <name type="scientific">Leptospira idonii</name>
    <dbReference type="NCBI Taxonomy" id="1193500"/>
    <lineage>
        <taxon>Bacteria</taxon>
        <taxon>Pseudomonadati</taxon>
        <taxon>Spirochaetota</taxon>
        <taxon>Spirochaetia</taxon>
        <taxon>Leptospirales</taxon>
        <taxon>Leptospiraceae</taxon>
        <taxon>Leptospira</taxon>
    </lineage>
</organism>
<dbReference type="Proteomes" id="UP000298058">
    <property type="component" value="Unassembled WGS sequence"/>
</dbReference>
<sequence>MKNLLNMKVFLPLILLSLSFLGLCKQAEIPFTETDISLVSQVFEENQKIQDELLKDSPNLQLEGLSKAVDSLASSTHPRIQDWKSKLKGLIPKDPKDLEKSYENLSQIALVLVEIKQAVPVRGDFQQFYCPMVEKYWVAKGKQVKNPYAPEMRDCGDLVQ</sequence>
<dbReference type="EMBL" id="RQHW01000079">
    <property type="protein sequence ID" value="TGN17133.1"/>
    <property type="molecule type" value="Genomic_DNA"/>
</dbReference>
<proteinExistence type="predicted"/>
<accession>A0A4R9LVT8</accession>
<name>A0A4R9LVT8_9LEPT</name>
<comment type="caution">
    <text evidence="1">The sequence shown here is derived from an EMBL/GenBank/DDBJ whole genome shotgun (WGS) entry which is preliminary data.</text>
</comment>
<evidence type="ECO:0000313" key="2">
    <source>
        <dbReference type="Proteomes" id="UP000298058"/>
    </source>
</evidence>
<protein>
    <submittedName>
        <fullName evidence="1">DUF3347 domain-containing protein</fullName>
    </submittedName>
</protein>
<dbReference type="OrthoDB" id="5294039at2"/>
<evidence type="ECO:0000313" key="1">
    <source>
        <dbReference type="EMBL" id="TGN17133.1"/>
    </source>
</evidence>
<reference evidence="1" key="1">
    <citation type="journal article" date="2019" name="PLoS Negl. Trop. Dis.">
        <title>Revisiting the worldwide diversity of Leptospira species in the environment.</title>
        <authorList>
            <person name="Vincent A.T."/>
            <person name="Schiettekatte O."/>
            <person name="Bourhy P."/>
            <person name="Veyrier F.J."/>
            <person name="Picardeau M."/>
        </authorList>
    </citation>
    <scope>NUCLEOTIDE SEQUENCE [LARGE SCALE GENOMIC DNA]</scope>
    <source>
        <strain evidence="1">201300427</strain>
    </source>
</reference>
<keyword evidence="2" id="KW-1185">Reference proteome</keyword>